<accession>A0ABS2GM51</accession>
<evidence type="ECO:0000313" key="6">
    <source>
        <dbReference type="EMBL" id="MBM6923071.1"/>
    </source>
</evidence>
<dbReference type="PANTHER" id="PTHR20842:SF0">
    <property type="entry name" value="ALPHA-ASPARTYL DIPEPTIDASE"/>
    <property type="match status" value="1"/>
</dbReference>
<protein>
    <submittedName>
        <fullName evidence="6">Type 1 glutamine amidotransferase-like domain-containing protein</fullName>
    </submittedName>
</protein>
<keyword evidence="3" id="KW-0378">Hydrolase</keyword>
<evidence type="ECO:0000256" key="4">
    <source>
        <dbReference type="ARBA" id="ARBA00022825"/>
    </source>
</evidence>
<dbReference type="SUPFAM" id="SSF52317">
    <property type="entry name" value="Class I glutamine amidotransferase-like"/>
    <property type="match status" value="1"/>
</dbReference>
<reference evidence="6 7" key="1">
    <citation type="journal article" date="2021" name="Sci. Rep.">
        <title>The distribution of antibiotic resistance genes in chicken gut microbiota commensals.</title>
        <authorList>
            <person name="Juricova H."/>
            <person name="Matiasovicova J."/>
            <person name="Kubasova T."/>
            <person name="Cejkova D."/>
            <person name="Rychlik I."/>
        </authorList>
    </citation>
    <scope>NUCLEOTIDE SEQUENCE [LARGE SCALE GENOMIC DNA]</scope>
    <source>
        <strain evidence="6 7">An564</strain>
    </source>
</reference>
<keyword evidence="2" id="KW-0645">Protease</keyword>
<dbReference type="RefSeq" id="WP_204720327.1">
    <property type="nucleotide sequence ID" value="NZ_JACSNR010000004.1"/>
</dbReference>
<comment type="caution">
    <text evidence="6">The sequence shown here is derived from an EMBL/GenBank/DDBJ whole genome shotgun (WGS) entry which is preliminary data.</text>
</comment>
<evidence type="ECO:0000256" key="2">
    <source>
        <dbReference type="ARBA" id="ARBA00022670"/>
    </source>
</evidence>
<dbReference type="InterPro" id="IPR005320">
    <property type="entry name" value="Peptidase_S51"/>
</dbReference>
<evidence type="ECO:0000256" key="3">
    <source>
        <dbReference type="ARBA" id="ARBA00022801"/>
    </source>
</evidence>
<comment type="similarity">
    <text evidence="1">Belongs to the peptidase S51 family.</text>
</comment>
<dbReference type="EMBL" id="JACSNR010000004">
    <property type="protein sequence ID" value="MBM6923071.1"/>
    <property type="molecule type" value="Genomic_DNA"/>
</dbReference>
<organism evidence="6 7">
    <name type="scientific">Hydrogenoanaerobacterium saccharovorans</name>
    <dbReference type="NCBI Taxonomy" id="474960"/>
    <lineage>
        <taxon>Bacteria</taxon>
        <taxon>Bacillati</taxon>
        <taxon>Bacillota</taxon>
        <taxon>Clostridia</taxon>
        <taxon>Eubacteriales</taxon>
        <taxon>Oscillospiraceae</taxon>
        <taxon>Hydrogenoanaerobacterium</taxon>
    </lineage>
</organism>
<dbReference type="Gene3D" id="3.40.50.880">
    <property type="match status" value="1"/>
</dbReference>
<gene>
    <name evidence="6" type="ORF">H9X81_05105</name>
</gene>
<keyword evidence="7" id="KW-1185">Reference proteome</keyword>
<evidence type="ECO:0000256" key="5">
    <source>
        <dbReference type="SAM" id="MobiDB-lite"/>
    </source>
</evidence>
<evidence type="ECO:0000256" key="1">
    <source>
        <dbReference type="ARBA" id="ARBA00006534"/>
    </source>
</evidence>
<dbReference type="Proteomes" id="UP000724149">
    <property type="component" value="Unassembled WGS sequence"/>
</dbReference>
<dbReference type="InterPro" id="IPR029062">
    <property type="entry name" value="Class_I_gatase-like"/>
</dbReference>
<keyword evidence="4" id="KW-0720">Serine protease</keyword>
<sequence length="258" mass="28583">MGKIVAIGGGENGRGEHPYETGPFDREIVRLTGKDDPNFLFIGLANSFADSYYATMCDIFHGRLGCTHTDHLTEADLRDPDTLRRKMEWADFIYVGGGNTLRLMTLLRRYGGDRLLDEAYKRGTVLSGVSAGGICWCSCGNSDSRKFTSGSDQLIKVTGLGYLPVLFCPHYDAEPLRQTDLPRMMRRVHGMPAIALDNGAALEVVDGQWRLLISLPGARGQKCFWKDGTWRQQLLPADGVFRPLEELLARNADPDTPA</sequence>
<dbReference type="Pfam" id="PF03575">
    <property type="entry name" value="Peptidase_S51"/>
    <property type="match status" value="1"/>
</dbReference>
<name>A0ABS2GM51_9FIRM</name>
<dbReference type="PANTHER" id="PTHR20842">
    <property type="entry name" value="PROTEASE S51 ALPHA-ASPARTYL DIPEPTIDASE"/>
    <property type="match status" value="1"/>
</dbReference>
<evidence type="ECO:0000313" key="7">
    <source>
        <dbReference type="Proteomes" id="UP000724149"/>
    </source>
</evidence>
<feature type="region of interest" description="Disordered" evidence="5">
    <location>
        <begin position="1"/>
        <end position="21"/>
    </location>
</feature>
<proteinExistence type="inferred from homology"/>